<dbReference type="AlphaFoldDB" id="A0AAV9U5B1"/>
<evidence type="ECO:0000256" key="1">
    <source>
        <dbReference type="SAM" id="SignalP"/>
    </source>
</evidence>
<feature type="chain" id="PRO_5043485722" description="Hydrophobin" evidence="1">
    <location>
        <begin position="22"/>
        <end position="132"/>
    </location>
</feature>
<organism evidence="2 3">
    <name type="scientific">Orbilia blumenaviensis</name>
    <dbReference type="NCBI Taxonomy" id="1796055"/>
    <lineage>
        <taxon>Eukaryota</taxon>
        <taxon>Fungi</taxon>
        <taxon>Dikarya</taxon>
        <taxon>Ascomycota</taxon>
        <taxon>Pezizomycotina</taxon>
        <taxon>Orbiliomycetes</taxon>
        <taxon>Orbiliales</taxon>
        <taxon>Orbiliaceae</taxon>
        <taxon>Orbilia</taxon>
    </lineage>
</organism>
<accession>A0AAV9U5B1</accession>
<dbReference type="EMBL" id="JAVHNS010000014">
    <property type="protein sequence ID" value="KAK6335761.1"/>
    <property type="molecule type" value="Genomic_DNA"/>
</dbReference>
<dbReference type="Proteomes" id="UP001373714">
    <property type="component" value="Unassembled WGS sequence"/>
</dbReference>
<sequence length="132" mass="14167">MARSILNIFVFLLFLLSQANSTIIPPWSLPLGLGEAPPPEKLWTKNPSPECQNINKGERLCCAAAVSGGFPLVQKLTGLGGYKMPANTLNGYLCHKSATCTSVEIEVCCLVTILSPIWGLWCQTTAAPCTSQ</sequence>
<name>A0AAV9U5B1_9PEZI</name>
<evidence type="ECO:0000313" key="2">
    <source>
        <dbReference type="EMBL" id="KAK6335761.1"/>
    </source>
</evidence>
<keyword evidence="1" id="KW-0732">Signal</keyword>
<feature type="signal peptide" evidence="1">
    <location>
        <begin position="1"/>
        <end position="21"/>
    </location>
</feature>
<gene>
    <name evidence="2" type="ORF">TWF730_003138</name>
</gene>
<protein>
    <recommendedName>
        <fullName evidence="4">Hydrophobin</fullName>
    </recommendedName>
</protein>
<evidence type="ECO:0008006" key="4">
    <source>
        <dbReference type="Google" id="ProtNLM"/>
    </source>
</evidence>
<keyword evidence="3" id="KW-1185">Reference proteome</keyword>
<comment type="caution">
    <text evidence="2">The sequence shown here is derived from an EMBL/GenBank/DDBJ whole genome shotgun (WGS) entry which is preliminary data.</text>
</comment>
<proteinExistence type="predicted"/>
<reference evidence="2 3" key="1">
    <citation type="submission" date="2019-10" db="EMBL/GenBank/DDBJ databases">
        <authorList>
            <person name="Palmer J.M."/>
        </authorList>
    </citation>
    <scope>NUCLEOTIDE SEQUENCE [LARGE SCALE GENOMIC DNA]</scope>
    <source>
        <strain evidence="2 3">TWF730</strain>
    </source>
</reference>
<evidence type="ECO:0000313" key="3">
    <source>
        <dbReference type="Proteomes" id="UP001373714"/>
    </source>
</evidence>